<dbReference type="EMBL" id="UHIV01000001">
    <property type="protein sequence ID" value="SUP52141.1"/>
    <property type="molecule type" value="Genomic_DNA"/>
</dbReference>
<accession>A0A380NVZ6</accession>
<dbReference type="AlphaFoldDB" id="A0A380NVZ6"/>
<dbReference type="Proteomes" id="UP000254621">
    <property type="component" value="Unassembled WGS sequence"/>
</dbReference>
<organism evidence="1 2">
    <name type="scientific">Weissella viridescens</name>
    <name type="common">Lactobacillus viridescens</name>
    <dbReference type="NCBI Taxonomy" id="1629"/>
    <lineage>
        <taxon>Bacteria</taxon>
        <taxon>Bacillati</taxon>
        <taxon>Bacillota</taxon>
        <taxon>Bacilli</taxon>
        <taxon>Lactobacillales</taxon>
        <taxon>Lactobacillaceae</taxon>
        <taxon>Weissella</taxon>
    </lineage>
</organism>
<evidence type="ECO:0000313" key="2">
    <source>
        <dbReference type="Proteomes" id="UP000254621"/>
    </source>
</evidence>
<evidence type="ECO:0000313" key="1">
    <source>
        <dbReference type="EMBL" id="SUP52141.1"/>
    </source>
</evidence>
<name>A0A380NVZ6_WEIVI</name>
<protein>
    <submittedName>
        <fullName evidence="1">Uncharacterized protein</fullName>
    </submittedName>
</protein>
<reference evidence="1 2" key="1">
    <citation type="submission" date="2018-06" db="EMBL/GenBank/DDBJ databases">
        <authorList>
            <consortium name="Pathogen Informatics"/>
            <person name="Doyle S."/>
        </authorList>
    </citation>
    <scope>NUCLEOTIDE SEQUENCE [LARGE SCALE GENOMIC DNA]</scope>
    <source>
        <strain evidence="1 2">NCTC13645</strain>
    </source>
</reference>
<sequence>MHSDYMDGIVIDPSIGTLVETPDALADPIVRYLKAKETGEVIGDPSEREAILHEIDERTFGHRMIDFYREALTIYHDDDDDDMAEQIMLLMFVHFCIRLGETKMIKITMFSAAETVPGQGVGSAYRELVNLLEEKFPNEFALRFNSYKKQILATTTPLIRHTL</sequence>
<gene>
    <name evidence="1" type="ORF">NCTC13645_00014</name>
</gene>
<proteinExistence type="predicted"/>